<feature type="domain" description="C2H2-type" evidence="8">
    <location>
        <begin position="188"/>
        <end position="215"/>
    </location>
</feature>
<evidence type="ECO:0000256" key="3">
    <source>
        <dbReference type="ARBA" id="ARBA00022737"/>
    </source>
</evidence>
<feature type="compositionally biased region" description="Polar residues" evidence="7">
    <location>
        <begin position="968"/>
        <end position="980"/>
    </location>
</feature>
<dbReference type="Gene3D" id="3.30.160.60">
    <property type="entry name" value="Classic Zinc Finger"/>
    <property type="match status" value="13"/>
</dbReference>
<dbReference type="Proteomes" id="UP000034805">
    <property type="component" value="Unassembled WGS sequence"/>
</dbReference>
<feature type="region of interest" description="Disordered" evidence="7">
    <location>
        <begin position="844"/>
        <end position="939"/>
    </location>
</feature>
<evidence type="ECO:0000313" key="10">
    <source>
        <dbReference type="Proteomes" id="UP000034805"/>
    </source>
</evidence>
<protein>
    <recommendedName>
        <fullName evidence="8">C2H2-type domain-containing protein</fullName>
    </recommendedName>
</protein>
<evidence type="ECO:0000256" key="2">
    <source>
        <dbReference type="ARBA" id="ARBA00022723"/>
    </source>
</evidence>
<feature type="non-terminal residue" evidence="9">
    <location>
        <position position="1"/>
    </location>
</feature>
<feature type="domain" description="C2H2-type" evidence="8">
    <location>
        <begin position="160"/>
        <end position="187"/>
    </location>
</feature>
<feature type="compositionally biased region" description="Basic and acidic residues" evidence="7">
    <location>
        <begin position="9"/>
        <end position="25"/>
    </location>
</feature>
<dbReference type="PANTHER" id="PTHR24384:SF218">
    <property type="entry name" value="ZINC FINGER PROTEIN 502"/>
    <property type="match status" value="1"/>
</dbReference>
<dbReference type="AlphaFoldDB" id="A0A0N8JV42"/>
<feature type="domain" description="C2H2-type" evidence="8">
    <location>
        <begin position="300"/>
        <end position="322"/>
    </location>
</feature>
<proteinExistence type="inferred from homology"/>
<dbReference type="InterPro" id="IPR050752">
    <property type="entry name" value="C2H2-ZF_domain"/>
</dbReference>
<dbReference type="InterPro" id="IPR013087">
    <property type="entry name" value="Znf_C2H2_type"/>
</dbReference>
<feature type="domain" description="C2H2-type" evidence="8">
    <location>
        <begin position="503"/>
        <end position="530"/>
    </location>
</feature>
<feature type="compositionally biased region" description="Polar residues" evidence="7">
    <location>
        <begin position="846"/>
        <end position="878"/>
    </location>
</feature>
<feature type="region of interest" description="Disordered" evidence="7">
    <location>
        <begin position="733"/>
        <end position="753"/>
    </location>
</feature>
<evidence type="ECO:0000256" key="7">
    <source>
        <dbReference type="SAM" id="MobiDB-lite"/>
    </source>
</evidence>
<feature type="domain" description="C2H2-type" evidence="8">
    <location>
        <begin position="244"/>
        <end position="271"/>
    </location>
</feature>
<organism evidence="9 10">
    <name type="scientific">Scleropages formosus</name>
    <name type="common">Asian bonytongue</name>
    <name type="synonym">Osteoglossum formosum</name>
    <dbReference type="NCBI Taxonomy" id="113540"/>
    <lineage>
        <taxon>Eukaryota</taxon>
        <taxon>Metazoa</taxon>
        <taxon>Chordata</taxon>
        <taxon>Craniata</taxon>
        <taxon>Vertebrata</taxon>
        <taxon>Euteleostomi</taxon>
        <taxon>Actinopterygii</taxon>
        <taxon>Neopterygii</taxon>
        <taxon>Teleostei</taxon>
        <taxon>Osteoglossocephala</taxon>
        <taxon>Osteoglossomorpha</taxon>
        <taxon>Osteoglossiformes</taxon>
        <taxon>Osteoglossidae</taxon>
        <taxon>Scleropages</taxon>
    </lineage>
</organism>
<dbReference type="GO" id="GO:0000978">
    <property type="term" value="F:RNA polymerase II cis-regulatory region sequence-specific DNA binding"/>
    <property type="evidence" value="ECO:0007669"/>
    <property type="project" value="TreeGrafter"/>
</dbReference>
<feature type="domain" description="C2H2-type" evidence="8">
    <location>
        <begin position="272"/>
        <end position="299"/>
    </location>
</feature>
<keyword evidence="2" id="KW-0479">Metal-binding</keyword>
<feature type="compositionally biased region" description="Polar residues" evidence="7">
    <location>
        <begin position="995"/>
        <end position="1004"/>
    </location>
</feature>
<accession>A0A0N8JV42</accession>
<dbReference type="GO" id="GO:0008270">
    <property type="term" value="F:zinc ion binding"/>
    <property type="evidence" value="ECO:0007669"/>
    <property type="project" value="UniProtKB-KW"/>
</dbReference>
<feature type="domain" description="C2H2-type" evidence="8">
    <location>
        <begin position="614"/>
        <end position="641"/>
    </location>
</feature>
<feature type="compositionally biased region" description="Basic residues" evidence="7">
    <location>
        <begin position="656"/>
        <end position="669"/>
    </location>
</feature>
<dbReference type="EMBL" id="JARO02017640">
    <property type="protein sequence ID" value="KPP57089.1"/>
    <property type="molecule type" value="Genomic_DNA"/>
</dbReference>
<dbReference type="Pfam" id="PF00096">
    <property type="entry name" value="zf-C2H2"/>
    <property type="match status" value="7"/>
</dbReference>
<dbReference type="GO" id="GO:0000981">
    <property type="term" value="F:DNA-binding transcription factor activity, RNA polymerase II-specific"/>
    <property type="evidence" value="ECO:0007669"/>
    <property type="project" value="TreeGrafter"/>
</dbReference>
<evidence type="ECO:0000256" key="1">
    <source>
        <dbReference type="ARBA" id="ARBA00006991"/>
    </source>
</evidence>
<feature type="region of interest" description="Disordered" evidence="7">
    <location>
        <begin position="1"/>
        <end position="78"/>
    </location>
</feature>
<feature type="domain" description="C2H2-type" evidence="8">
    <location>
        <begin position="216"/>
        <end position="243"/>
    </location>
</feature>
<feature type="region of interest" description="Disordered" evidence="7">
    <location>
        <begin position="646"/>
        <end position="672"/>
    </location>
</feature>
<feature type="region of interest" description="Disordered" evidence="7">
    <location>
        <begin position="790"/>
        <end position="816"/>
    </location>
</feature>
<keyword evidence="5" id="KW-0862">Zinc</keyword>
<dbReference type="Pfam" id="PF13912">
    <property type="entry name" value="zf-C2H2_6"/>
    <property type="match status" value="1"/>
</dbReference>
<dbReference type="PROSITE" id="PS50157">
    <property type="entry name" value="ZINC_FINGER_C2H2_2"/>
    <property type="match status" value="15"/>
</dbReference>
<evidence type="ECO:0000256" key="4">
    <source>
        <dbReference type="ARBA" id="ARBA00022771"/>
    </source>
</evidence>
<evidence type="ECO:0000259" key="8">
    <source>
        <dbReference type="PROSITE" id="PS50157"/>
    </source>
</evidence>
<name>A0A0N8JV42_SCLFO</name>
<keyword evidence="3" id="KW-0677">Repeat</keyword>
<dbReference type="InterPro" id="IPR036236">
    <property type="entry name" value="Znf_C2H2_sf"/>
</dbReference>
<comment type="caution">
    <text evidence="9">The sequence shown here is derived from an EMBL/GenBank/DDBJ whole genome shotgun (WGS) entry which is preliminary data.</text>
</comment>
<dbReference type="FunFam" id="3.30.160.60:FF:000671">
    <property type="entry name" value="Zinc finger protein 26"/>
    <property type="match status" value="1"/>
</dbReference>
<evidence type="ECO:0000256" key="6">
    <source>
        <dbReference type="PROSITE-ProRule" id="PRU00042"/>
    </source>
</evidence>
<feature type="domain" description="C2H2-type" evidence="8">
    <location>
        <begin position="116"/>
        <end position="143"/>
    </location>
</feature>
<dbReference type="SMART" id="SM00355">
    <property type="entry name" value="ZnF_C2H2"/>
    <property type="match status" value="17"/>
</dbReference>
<keyword evidence="4 6" id="KW-0863">Zinc-finger</keyword>
<feature type="domain" description="C2H2-type" evidence="8">
    <location>
        <begin position="586"/>
        <end position="613"/>
    </location>
</feature>
<feature type="domain" description="C2H2-type" evidence="8">
    <location>
        <begin position="371"/>
        <end position="398"/>
    </location>
</feature>
<feature type="compositionally biased region" description="Basic and acidic residues" evidence="7">
    <location>
        <begin position="883"/>
        <end position="897"/>
    </location>
</feature>
<evidence type="ECO:0000313" key="9">
    <source>
        <dbReference type="EMBL" id="KPP57089.1"/>
    </source>
</evidence>
<dbReference type="FunFam" id="3.30.160.60:FF:000110">
    <property type="entry name" value="Zinc finger protein-like"/>
    <property type="match status" value="1"/>
</dbReference>
<evidence type="ECO:0000256" key="5">
    <source>
        <dbReference type="ARBA" id="ARBA00022833"/>
    </source>
</evidence>
<feature type="domain" description="C2H2-type" evidence="8">
    <location>
        <begin position="85"/>
        <end position="112"/>
    </location>
</feature>
<feature type="domain" description="C2H2-type" evidence="8">
    <location>
        <begin position="531"/>
        <end position="558"/>
    </location>
</feature>
<dbReference type="SUPFAM" id="SSF57667">
    <property type="entry name" value="beta-beta-alpha zinc fingers"/>
    <property type="match status" value="8"/>
</dbReference>
<comment type="similarity">
    <text evidence="1">Belongs to the krueppel C2H2-type zinc-finger protein family.</text>
</comment>
<dbReference type="PANTHER" id="PTHR24384">
    <property type="entry name" value="FINGER PUTATIVE TRANSCRIPTION FACTOR FAMILY-RELATED"/>
    <property type="match status" value="1"/>
</dbReference>
<reference evidence="9 10" key="1">
    <citation type="submission" date="2015-08" db="EMBL/GenBank/DDBJ databases">
        <title>The genome of the Asian arowana (Scleropages formosus).</title>
        <authorList>
            <person name="Tan M.H."/>
            <person name="Gan H.M."/>
            <person name="Croft L.J."/>
            <person name="Austin C.M."/>
        </authorList>
    </citation>
    <scope>NUCLEOTIDE SEQUENCE [LARGE SCALE GENOMIC DNA]</scope>
    <source>
        <strain evidence="9">Aro1</strain>
    </source>
</reference>
<sequence length="1094" mass="122746">EPEWSAPDDESRERTPVLRESDAPEIRSSVSSEVTPGKAQESVLSVEGGPLSPQELGTGLSKELEGRESGGTRGEMQVKQRKSRLVCRECGKRFTRRETFNLHRHFHTHQDELASLTCKDCGLTFQHRSSLIKHRSEHKEKALLAGLEEKRPHGREGRSLQCEHCAETFPTLGKLRCHPCRRAPEKPYRCPLCRREFQYRVSVNTHMQTHSLDTPFRCLECNKGFPCGLTLRIHQRSHAALKPFECPDCGMVFRHRSVMEDHRRKHAEERTHHCNLCGKRFKYSSLLQQHQFLHTGQKPFRCPDCGKTFAFAQNMRAHWRQHRKCTHRCLRCSLSFLDLTSLQAHMLSHGTVEVSATRMSANSRSGVQRINSCPLCPLTFPDVASLKAHMLIHEADEAFGGRGRGTSSNGEDQDTTTFVCPCCHVTLPDQRSLEIHMVSHITPQQATNVLSRVAVNNGMEVLRGNWVDPLSRKMLKCIECEKTFRHRSVLELHMRIHSRDKPFQCKVCGKAFKFSSYLQQHLIIHTGQKPFKCPDCGKDFAFLQNMKTHQRLHQQKPYRCTQCRKGYSEEGELRRHMVSHTGDKPHKCQLCDKSFGLAYLLRDHLNTHTGERPHRCSECHKSFPWLSSLLVHQKIHARKRQGLSQPFSLPLAPQRGRGRARGTRGRRGSRWASSWPRWVGGEDMAPPSSLLGYAGQISREQDWHRRMAQHQQPPFFTPHLDICGQWRQQQCQSKAQDRPVPQEKQPVSWASAARSSPVVRAAVQCEESYCHQVDGTAAWGLKTHPVTTRSVSHLEKSGHRQKQQENLSWASGSASTQVGQSAVQFDEAYSRGSEKGGVWTLEKSPTVAQNPQDNPADGQKQQQHQVSCTDTPRSTAESQPAVHFEESPPCREERKAMLDSPAPPVQPQTLSPSEKSGGGPKQEQALVRVSTSTSTQGSQASVLIHEAQHPDGDGTAVQGIQTSPAVTQTLNRASKQQQHSGEADPQGPTKPLTPVTLSPPQCSHSDVAGTLAPSSQNSYLTQQNVISEEPASSQTLPPVQAAQPAETCQQDGALHCAALPFAPNPLLQCMICGCSLPRELDLHMHYMQHAQGDI</sequence>
<feature type="compositionally biased region" description="Polar residues" evidence="7">
    <location>
        <begin position="804"/>
        <end position="816"/>
    </location>
</feature>
<dbReference type="FunFam" id="3.30.160.60:FF:002343">
    <property type="entry name" value="Zinc finger protein 33A"/>
    <property type="match status" value="1"/>
</dbReference>
<gene>
    <name evidence="9" type="ORF">Z043_125220</name>
</gene>
<dbReference type="PROSITE" id="PS00028">
    <property type="entry name" value="ZINC_FINGER_C2H2_1"/>
    <property type="match status" value="17"/>
</dbReference>
<dbReference type="FunFam" id="3.30.160.60:FF:000446">
    <property type="entry name" value="Zinc finger protein"/>
    <property type="match status" value="1"/>
</dbReference>
<dbReference type="FunFam" id="3.30.160.60:FF:000135">
    <property type="entry name" value="Zinc finger protein 358"/>
    <property type="match status" value="1"/>
</dbReference>
<dbReference type="FunFam" id="3.30.160.60:FF:000065">
    <property type="entry name" value="B-cell CLL/lymphoma 6, member B"/>
    <property type="match status" value="1"/>
</dbReference>
<dbReference type="FunFam" id="3.30.160.60:FF:000624">
    <property type="entry name" value="zinc finger protein 697"/>
    <property type="match status" value="1"/>
</dbReference>
<feature type="domain" description="C2H2-type" evidence="8">
    <location>
        <begin position="558"/>
        <end position="585"/>
    </location>
</feature>
<dbReference type="FunFam" id="3.30.160.60:FF:000184">
    <property type="entry name" value="Zinc finger protein 333"/>
    <property type="match status" value="1"/>
</dbReference>
<feature type="domain" description="C2H2-type" evidence="8">
    <location>
        <begin position="475"/>
        <end position="502"/>
    </location>
</feature>
<feature type="region of interest" description="Disordered" evidence="7">
    <location>
        <begin position="968"/>
        <end position="1013"/>
    </location>
</feature>